<gene>
    <name evidence="1" type="ORF">EFY79_03120</name>
</gene>
<comment type="caution">
    <text evidence="1">The sequence shown here is derived from an EMBL/GenBank/DDBJ whole genome shotgun (WGS) entry which is preliminary data.</text>
</comment>
<keyword evidence="2" id="KW-1185">Reference proteome</keyword>
<dbReference type="Proteomes" id="UP000267223">
    <property type="component" value="Unassembled WGS sequence"/>
</dbReference>
<name>A0A3M9NR95_9BACT</name>
<evidence type="ECO:0000313" key="2">
    <source>
        <dbReference type="Proteomes" id="UP000267223"/>
    </source>
</evidence>
<sequence length="64" mass="7716">MFLIFQKIFFKTSFQHPCPHKKYKSAKDLLQSFKKKLTKNCCYNKKILFLFFKKSVAMKQTGLF</sequence>
<evidence type="ECO:0000313" key="1">
    <source>
        <dbReference type="EMBL" id="RNI40306.1"/>
    </source>
</evidence>
<dbReference type="EMBL" id="RJJR01000001">
    <property type="protein sequence ID" value="RNI40306.1"/>
    <property type="molecule type" value="Genomic_DNA"/>
</dbReference>
<proteinExistence type="predicted"/>
<accession>A0A3M9NR95</accession>
<organism evidence="1 2">
    <name type="scientific">Hanamia caeni</name>
    <dbReference type="NCBI Taxonomy" id="2294116"/>
    <lineage>
        <taxon>Bacteria</taxon>
        <taxon>Pseudomonadati</taxon>
        <taxon>Bacteroidota</taxon>
        <taxon>Chitinophagia</taxon>
        <taxon>Chitinophagales</taxon>
        <taxon>Chitinophagaceae</taxon>
        <taxon>Hanamia</taxon>
    </lineage>
</organism>
<reference evidence="1 2" key="1">
    <citation type="submission" date="2018-11" db="EMBL/GenBank/DDBJ databases">
        <title>Draft genome sequence of Ferruginibacter sp. BO-59.</title>
        <authorList>
            <person name="Im W.T."/>
        </authorList>
    </citation>
    <scope>NUCLEOTIDE SEQUENCE [LARGE SCALE GENOMIC DNA]</scope>
    <source>
        <strain evidence="1 2">BO-59</strain>
    </source>
</reference>
<dbReference type="AlphaFoldDB" id="A0A3M9NR95"/>
<protein>
    <submittedName>
        <fullName evidence="1">Uncharacterized protein</fullName>
    </submittedName>
</protein>